<evidence type="ECO:0000313" key="1">
    <source>
        <dbReference type="EMBL" id="ESN97996.1"/>
    </source>
</evidence>
<accession>T1FC16</accession>
<keyword evidence="3" id="KW-1185">Reference proteome</keyword>
<proteinExistence type="predicted"/>
<reference evidence="1 3" key="2">
    <citation type="journal article" date="2013" name="Nature">
        <title>Insights into bilaterian evolution from three spiralian genomes.</title>
        <authorList>
            <person name="Simakov O."/>
            <person name="Marletaz F."/>
            <person name="Cho S.J."/>
            <person name="Edsinger-Gonzales E."/>
            <person name="Havlak P."/>
            <person name="Hellsten U."/>
            <person name="Kuo D.H."/>
            <person name="Larsson T."/>
            <person name="Lv J."/>
            <person name="Arendt D."/>
            <person name="Savage R."/>
            <person name="Osoegawa K."/>
            <person name="de Jong P."/>
            <person name="Grimwood J."/>
            <person name="Chapman J.A."/>
            <person name="Shapiro H."/>
            <person name="Aerts A."/>
            <person name="Otillar R.P."/>
            <person name="Terry A.Y."/>
            <person name="Boore J.L."/>
            <person name="Grigoriev I.V."/>
            <person name="Lindberg D.R."/>
            <person name="Seaver E.C."/>
            <person name="Weisblat D.A."/>
            <person name="Putnam N.H."/>
            <person name="Rokhsar D.S."/>
        </authorList>
    </citation>
    <scope>NUCLEOTIDE SEQUENCE</scope>
</reference>
<evidence type="ECO:0000313" key="3">
    <source>
        <dbReference type="Proteomes" id="UP000015101"/>
    </source>
</evidence>
<protein>
    <submittedName>
        <fullName evidence="1 2">Uncharacterized protein</fullName>
    </submittedName>
</protein>
<dbReference type="InParanoid" id="T1FC16"/>
<dbReference type="EMBL" id="KB097269">
    <property type="protein sequence ID" value="ESN97996.1"/>
    <property type="molecule type" value="Genomic_DNA"/>
</dbReference>
<evidence type="ECO:0000313" key="2">
    <source>
        <dbReference type="EnsemblMetazoa" id="HelroP177669"/>
    </source>
</evidence>
<dbReference type="CTD" id="20206365"/>
<sequence>MAFESYGLENIKIHVPEGGFFGQLNKLLGIGCSSEQSSGMRNKFTTETWDNGTQVDKSTKSFKLEPLVRNVNYNINAQRALEEEYPIFKEHGILKMKRTKKTYFPSLIIK</sequence>
<reference evidence="3" key="1">
    <citation type="submission" date="2012-12" db="EMBL/GenBank/DDBJ databases">
        <authorList>
            <person name="Hellsten U."/>
            <person name="Grimwood J."/>
            <person name="Chapman J.A."/>
            <person name="Shapiro H."/>
            <person name="Aerts A."/>
            <person name="Otillar R.P."/>
            <person name="Terry A.Y."/>
            <person name="Boore J.L."/>
            <person name="Simakov O."/>
            <person name="Marletaz F."/>
            <person name="Cho S.-J."/>
            <person name="Edsinger-Gonzales E."/>
            <person name="Havlak P."/>
            <person name="Kuo D.-H."/>
            <person name="Larsson T."/>
            <person name="Lv J."/>
            <person name="Arendt D."/>
            <person name="Savage R."/>
            <person name="Osoegawa K."/>
            <person name="de Jong P."/>
            <person name="Lindberg D.R."/>
            <person name="Seaver E.C."/>
            <person name="Weisblat D.A."/>
            <person name="Putnam N.H."/>
            <person name="Grigoriev I.V."/>
            <person name="Rokhsar D.S."/>
        </authorList>
    </citation>
    <scope>NUCLEOTIDE SEQUENCE</scope>
</reference>
<dbReference type="KEGG" id="hro:HELRODRAFT_177669"/>
<reference evidence="2" key="3">
    <citation type="submission" date="2015-06" db="UniProtKB">
        <authorList>
            <consortium name="EnsemblMetazoa"/>
        </authorList>
    </citation>
    <scope>IDENTIFICATION</scope>
</reference>
<dbReference type="GeneID" id="20206365"/>
<name>T1FC16_HELRO</name>
<dbReference type="EMBL" id="AMQM01006123">
    <property type="status" value="NOT_ANNOTATED_CDS"/>
    <property type="molecule type" value="Genomic_DNA"/>
</dbReference>
<dbReference type="Proteomes" id="UP000015101">
    <property type="component" value="Unassembled WGS sequence"/>
</dbReference>
<gene>
    <name evidence="2" type="primary">20206365</name>
    <name evidence="1" type="ORF">HELRODRAFT_177669</name>
</gene>
<dbReference type="RefSeq" id="XP_009024062.1">
    <property type="nucleotide sequence ID" value="XM_009025814.1"/>
</dbReference>
<dbReference type="AlphaFoldDB" id="T1FC16"/>
<dbReference type="EnsemblMetazoa" id="HelroT177669">
    <property type="protein sequence ID" value="HelroP177669"/>
    <property type="gene ID" value="HelroG177669"/>
</dbReference>
<dbReference type="HOGENOM" id="CLU_2173707_0_0_1"/>
<organism evidence="2 3">
    <name type="scientific">Helobdella robusta</name>
    <name type="common">Californian leech</name>
    <dbReference type="NCBI Taxonomy" id="6412"/>
    <lineage>
        <taxon>Eukaryota</taxon>
        <taxon>Metazoa</taxon>
        <taxon>Spiralia</taxon>
        <taxon>Lophotrochozoa</taxon>
        <taxon>Annelida</taxon>
        <taxon>Clitellata</taxon>
        <taxon>Hirudinea</taxon>
        <taxon>Rhynchobdellida</taxon>
        <taxon>Glossiphoniidae</taxon>
        <taxon>Helobdella</taxon>
    </lineage>
</organism>